<evidence type="ECO:0000313" key="8">
    <source>
        <dbReference type="EMBL" id="QJD30429.1"/>
    </source>
</evidence>
<evidence type="ECO:0000256" key="2">
    <source>
        <dbReference type="ARBA" id="ARBA00009477"/>
    </source>
</evidence>
<dbReference type="SUPFAM" id="SSF111369">
    <property type="entry name" value="HlyD-like secretion proteins"/>
    <property type="match status" value="1"/>
</dbReference>
<dbReference type="Gene3D" id="2.40.50.100">
    <property type="match status" value="1"/>
</dbReference>
<dbReference type="PANTHER" id="PTHR30158:SF10">
    <property type="entry name" value="CATION EFFLUX PUMP"/>
    <property type="match status" value="1"/>
</dbReference>
<evidence type="ECO:0000259" key="4">
    <source>
        <dbReference type="Pfam" id="PF25876"/>
    </source>
</evidence>
<dbReference type="Gene3D" id="1.10.287.470">
    <property type="entry name" value="Helix hairpin bin"/>
    <property type="match status" value="1"/>
</dbReference>
<feature type="domain" description="Multidrug resistance protein MdtA-like alpha-helical hairpin" evidence="4">
    <location>
        <begin position="137"/>
        <end position="206"/>
    </location>
</feature>
<dbReference type="Proteomes" id="UP000503004">
    <property type="component" value="Chromosome"/>
</dbReference>
<name>A0A858Q985_9GAMM</name>
<dbReference type="Pfam" id="PF25876">
    <property type="entry name" value="HH_MFP_RND"/>
    <property type="match status" value="1"/>
</dbReference>
<dbReference type="InterPro" id="IPR058624">
    <property type="entry name" value="MdtA-like_HH"/>
</dbReference>
<dbReference type="EMBL" id="CP046565">
    <property type="protein sequence ID" value="QJD30429.1"/>
    <property type="molecule type" value="Genomic_DNA"/>
</dbReference>
<dbReference type="Pfam" id="PF25967">
    <property type="entry name" value="RND-MFP_C"/>
    <property type="match status" value="1"/>
</dbReference>
<dbReference type="InterPro" id="IPR058625">
    <property type="entry name" value="MdtA-like_BSH"/>
</dbReference>
<dbReference type="Pfam" id="PF25917">
    <property type="entry name" value="BSH_RND"/>
    <property type="match status" value="1"/>
</dbReference>
<protein>
    <submittedName>
        <fullName evidence="8">Efflux RND transporter periplasmic adaptor subunit</fullName>
    </submittedName>
</protein>
<dbReference type="Gene3D" id="2.40.30.170">
    <property type="match status" value="1"/>
</dbReference>
<accession>A0A858Q985</accession>
<evidence type="ECO:0000259" key="5">
    <source>
        <dbReference type="Pfam" id="PF25917"/>
    </source>
</evidence>
<evidence type="ECO:0000259" key="7">
    <source>
        <dbReference type="Pfam" id="PF25967"/>
    </source>
</evidence>
<evidence type="ECO:0000259" key="6">
    <source>
        <dbReference type="Pfam" id="PF25944"/>
    </source>
</evidence>
<dbReference type="GO" id="GO:0005886">
    <property type="term" value="C:plasma membrane"/>
    <property type="evidence" value="ECO:0007669"/>
    <property type="project" value="TreeGrafter"/>
</dbReference>
<dbReference type="GO" id="GO:0046677">
    <property type="term" value="P:response to antibiotic"/>
    <property type="evidence" value="ECO:0007669"/>
    <property type="project" value="TreeGrafter"/>
</dbReference>
<dbReference type="NCBIfam" id="TIGR01730">
    <property type="entry name" value="RND_mfp"/>
    <property type="match status" value="1"/>
</dbReference>
<dbReference type="InterPro" id="IPR006143">
    <property type="entry name" value="RND_pump_MFP"/>
</dbReference>
<feature type="domain" description="Multidrug resistance protein MdtA-like C-terminal permuted SH3" evidence="7">
    <location>
        <begin position="337"/>
        <end position="395"/>
    </location>
</feature>
<dbReference type="KEGG" id="metu:GNH96_10890"/>
<feature type="domain" description="Multidrug resistance protein MdtA-like beta-barrel" evidence="6">
    <location>
        <begin position="243"/>
        <end position="329"/>
    </location>
</feature>
<reference evidence="9" key="1">
    <citation type="submission" date="2019-12" db="EMBL/GenBank/DDBJ databases">
        <authorList>
            <person name="Awala S.I."/>
            <person name="Rhee S.K."/>
        </authorList>
    </citation>
    <scope>NUCLEOTIDE SEQUENCE [LARGE SCALE GENOMIC DNA]</scope>
    <source>
        <strain evidence="9">IM1</strain>
    </source>
</reference>
<feature type="region of interest" description="Disordered" evidence="3">
    <location>
        <begin position="409"/>
        <end position="428"/>
    </location>
</feature>
<evidence type="ECO:0000256" key="3">
    <source>
        <dbReference type="SAM" id="MobiDB-lite"/>
    </source>
</evidence>
<dbReference type="GO" id="GO:0022857">
    <property type="term" value="F:transmembrane transporter activity"/>
    <property type="evidence" value="ECO:0007669"/>
    <property type="project" value="InterPro"/>
</dbReference>
<evidence type="ECO:0000256" key="1">
    <source>
        <dbReference type="ARBA" id="ARBA00004519"/>
    </source>
</evidence>
<dbReference type="GO" id="GO:0030313">
    <property type="term" value="C:cell envelope"/>
    <property type="evidence" value="ECO:0007669"/>
    <property type="project" value="UniProtKB-SubCell"/>
</dbReference>
<evidence type="ECO:0000313" key="9">
    <source>
        <dbReference type="Proteomes" id="UP000503004"/>
    </source>
</evidence>
<keyword evidence="9" id="KW-1185">Reference proteome</keyword>
<dbReference type="Gene3D" id="2.40.420.20">
    <property type="match status" value="1"/>
</dbReference>
<sequence length="428" mass="46272">MTQDLAASASSHGPAAATGNDFRETLPVIRTTLCRSGTPWRALIGTGTSMLLLASAGCEKPNTYVPPPAPKVIVSQPVEGPVTPYLEFTGNTQAIKTVELRARVEGYLEKILFREGEIVKEGQLLFLIQRNTYEAKLKEAKAQVLADKARLMHAETEFARFSGLLKQNAAAQTDVDKWHYERDSAQAAVMASEANVDLAQLNLSYTEVRAPFNGRAGRRLEDPGNLVGAGEKTVLAEINQIDPIYAYFTISEQDLLRVRGRRQNEAANPRTPDVPIFLGLANEDGYPHQGKLDFAGIRLDPTTGTLLLRAVFPNPDYAILPGLFARLKAPVDAAQSALLIPVEAISYDQIGPYVLVVNDKNLVERRTITTGPPSGRMMSVSDGLKNSDWIVTDGLLRAIPGKEVAPVRQPLPAAAASDTGEPAGAPAR</sequence>
<dbReference type="InterPro" id="IPR058627">
    <property type="entry name" value="MdtA-like_C"/>
</dbReference>
<dbReference type="AlphaFoldDB" id="A0A858Q985"/>
<organism evidence="8 9">
    <name type="scientific">Methylococcus geothermalis</name>
    <dbReference type="NCBI Taxonomy" id="2681310"/>
    <lineage>
        <taxon>Bacteria</taxon>
        <taxon>Pseudomonadati</taxon>
        <taxon>Pseudomonadota</taxon>
        <taxon>Gammaproteobacteria</taxon>
        <taxon>Methylococcales</taxon>
        <taxon>Methylococcaceae</taxon>
        <taxon>Methylococcus</taxon>
    </lineage>
</organism>
<proteinExistence type="inferred from homology"/>
<feature type="domain" description="Multidrug resistance protein MdtA-like barrel-sandwich hybrid" evidence="5">
    <location>
        <begin position="97"/>
        <end position="236"/>
    </location>
</feature>
<dbReference type="Pfam" id="PF25944">
    <property type="entry name" value="Beta-barrel_RND"/>
    <property type="match status" value="1"/>
</dbReference>
<dbReference type="InterPro" id="IPR058626">
    <property type="entry name" value="MdtA-like_b-barrel"/>
</dbReference>
<comment type="subcellular location">
    <subcellularLocation>
        <location evidence="1">Cell inner membrane</location>
        <topology evidence="1">Lipid-anchor</topology>
    </subcellularLocation>
</comment>
<gene>
    <name evidence="8" type="ORF">GNH96_10890</name>
</gene>
<dbReference type="PANTHER" id="PTHR30158">
    <property type="entry name" value="ACRA/E-RELATED COMPONENT OF DRUG EFFLUX TRANSPORTER"/>
    <property type="match status" value="1"/>
</dbReference>
<comment type="similarity">
    <text evidence="2">Belongs to the membrane fusion protein (MFP) (TC 8.A.1) family.</text>
</comment>